<evidence type="ECO:0000256" key="1">
    <source>
        <dbReference type="ARBA" id="ARBA00022490"/>
    </source>
</evidence>
<evidence type="ECO:0000259" key="6">
    <source>
        <dbReference type="SMART" id="SM00478"/>
    </source>
</evidence>
<dbReference type="InterPro" id="IPR011257">
    <property type="entry name" value="DNA_glycosylase"/>
</dbReference>
<keyword evidence="4" id="KW-0175">Coiled coil</keyword>
<protein>
    <recommendedName>
        <fullName evidence="4">Eukaryotic translation initiation factor 3 subunit J</fullName>
        <shortName evidence="4">eIF3j</shortName>
    </recommendedName>
    <alternativeName>
        <fullName evidence="4">Eukaryotic translation initiation factor 3 30 kDa subunit homolog</fullName>
        <shortName evidence="4">eIF-3 30 kDa subunit homolog</shortName>
    </alternativeName>
</protein>
<proteinExistence type="inferred from homology"/>
<feature type="compositionally biased region" description="Basic residues" evidence="5">
    <location>
        <begin position="594"/>
        <end position="604"/>
    </location>
</feature>
<keyword evidence="3 4" id="KW-0648">Protein biosynthesis</keyword>
<feature type="compositionally biased region" description="Polar residues" evidence="5">
    <location>
        <begin position="894"/>
        <end position="910"/>
    </location>
</feature>
<feature type="region of interest" description="Disordered" evidence="5">
    <location>
        <begin position="1508"/>
        <end position="1620"/>
    </location>
</feature>
<feature type="compositionally biased region" description="Basic and acidic residues" evidence="5">
    <location>
        <begin position="100"/>
        <end position="120"/>
    </location>
</feature>
<feature type="compositionally biased region" description="Polar residues" evidence="5">
    <location>
        <begin position="1201"/>
        <end position="1212"/>
    </location>
</feature>
<feature type="compositionally biased region" description="Basic and acidic residues" evidence="5">
    <location>
        <begin position="219"/>
        <end position="228"/>
    </location>
</feature>
<dbReference type="Pfam" id="PF08597">
    <property type="entry name" value="eIF3_subunit"/>
    <property type="match status" value="1"/>
</dbReference>
<organism evidence="7 8">
    <name type="scientific">Aureobasidium pullulans</name>
    <name type="common">Black yeast</name>
    <name type="synonym">Pullularia pullulans</name>
    <dbReference type="NCBI Taxonomy" id="5580"/>
    <lineage>
        <taxon>Eukaryota</taxon>
        <taxon>Fungi</taxon>
        <taxon>Dikarya</taxon>
        <taxon>Ascomycota</taxon>
        <taxon>Pezizomycotina</taxon>
        <taxon>Dothideomycetes</taxon>
        <taxon>Dothideomycetidae</taxon>
        <taxon>Dothideales</taxon>
        <taxon>Saccotheciaceae</taxon>
        <taxon>Aureobasidium</taxon>
    </lineage>
</organism>
<dbReference type="Proteomes" id="UP000308802">
    <property type="component" value="Unassembled WGS sequence"/>
</dbReference>
<dbReference type="Gene3D" id="1.10.340.30">
    <property type="entry name" value="Hypothetical protein, domain 2"/>
    <property type="match status" value="1"/>
</dbReference>
<keyword evidence="2 4" id="KW-0396">Initiation factor</keyword>
<feature type="compositionally biased region" description="Basic and acidic residues" evidence="5">
    <location>
        <begin position="72"/>
        <end position="88"/>
    </location>
</feature>
<feature type="compositionally biased region" description="Acidic residues" evidence="5">
    <location>
        <begin position="998"/>
        <end position="1008"/>
    </location>
</feature>
<keyword evidence="1 4" id="KW-0963">Cytoplasm</keyword>
<evidence type="ECO:0000256" key="4">
    <source>
        <dbReference type="HAMAP-Rule" id="MF_03009"/>
    </source>
</evidence>
<dbReference type="EMBL" id="QZAO01000086">
    <property type="protein sequence ID" value="THW75748.1"/>
    <property type="molecule type" value="Genomic_DNA"/>
</dbReference>
<sequence length="1620" mass="178749">MYDEESSGSSPSSPQIIARRSKFDDEEEEGDVLDSWDAAEDSEVEREKAKKAADAKAKAEEEAKKNHKSKSQRIEERRQENMRKRLEDADFDSEDDEDEAERKARLRREQKESDLKHAEDLFEGIGVPATRSNPKAITVADEKQPGNAIDLSAMPLFSPSTKDQFAKLREVLAPLLVQNARKAQYTLFMQEFAKDIVKELPSDQIKKIASGLTTLSNEKMREEKEAAKGGKKSKAAKTKTTLAGARNLETDTTAYDDGLDETENWEKLKLDFESTGFSLWIMDREYKWHLNKAYFKALNACFDMRARSYDFYQWVSNHDLHSKDAVEVVEQFTFHTTSNNPVKMASRPEDPIAAAAKVIRIIHDNHTAASSYLHSQKVTTGANRVETKTILQCMDQDEYTDLLEDLDSSQKLSFFDKVAGMNERSYSSQLDKEAAKKYFDALSLESMGLSFKDVRKEIKKAPAPITTPAALSTPVRKPTAPSAPIAPSAAVAPSTPVATKSEPVVPKPQPVVEKKVEAKKAPAVPVSKPQKEKETKKERKDKKRKREEDTPKAKPTLPDVKPISGSDRASKKQKIDPPPQKTVEAPTDGLNATQRKRQRQREKKRLLMEKIAAGELQPLDKKEPEASAAPLTSSNGQADGDVDMGSPEPAPAADIAPLDSTVPANSKTKKVRRSRHKSEKAKSKAAEPESESLPVTLSGSEELSASLQPPTTETIVPENAEVVDGNKKARRRTRKVKAGEAAEVPATAESIPAIDEAPTLESTLVADSAPEHSSEESPSPTTRETSVSAAEEVASPPPQQQEIIEDKKSSPIATKTELSKPVPSSFTSAPAEPSAMDVDTEPETTQKHEDPAAPAETIDVVMTNDQQDASSPVEYHDSQPSAQDEAEGFAVQAQDDNAVTFQSFHQTATPQDAPARSPLPEIPNPEDLMEFGGYQPASPEKNDEATPAAEEEQTSEPANRETHEGPKLTNSPHSIELGTPFENINNSVQELDSHPNADEQESSSEDEQASVTTQEPNNLEGEVAQAEELSQVAGTEGPVLDSDTEEPAEAFSTSMEDFLAAWEEETDNFEERIEQLRQLLEEDGDGSTEDNKDMLEKLMNEVEREEEIYKSKTAAASNAVTALPQLAREQIQEVIDRADASFEQRVMMVRSSLREEYNAESARGQLSPSRELGDDEMADAPEIKAEQNTGDQDAKVEPSEKSTSPAPSSLGWSPSEDEGITESAKKETKPKARKSRKSTGATSEHFTPSPRIKKKRVPAGISAVVFPKLTAPRFGLIQERLANDPFRLLIAVTFLNKTTGRAAVPIYEQVMEKYPTPTDLAAADVSDLSEMIHSLGFQNQRARKLVKIAETWIEQPPQKGKLFRTRDYPNHGNGRQLKPTETVDEDVNDCAEVGALEIAHIYGTGAYAWDSWRIFCRDKFRGVAEGYNGEGVPGYNPSSQAKSESVFEPEWKRVVPLDKELRACLRWMWLREGWEWDPLTGNKKPATPTLMREASDGVATWDEPVAMNPHEEEDTKTVKEELEGPKGPDALVPGVKAEDTTPPTKRTRRSRNTRAERKEVTPPPVAKVEEAATPVVPASTRRLNADPEIMTSRLRPRAGRTDAVAPAAVAATPSRRRARK</sequence>
<dbReference type="HAMAP" id="MF_03009">
    <property type="entry name" value="eIF3j"/>
    <property type="match status" value="1"/>
</dbReference>
<dbReference type="GO" id="GO:0001732">
    <property type="term" value="P:formation of cytoplasmic translation initiation complex"/>
    <property type="evidence" value="ECO:0007669"/>
    <property type="project" value="UniProtKB-UniRule"/>
</dbReference>
<feature type="compositionally biased region" description="Polar residues" evidence="5">
    <location>
        <begin position="693"/>
        <end position="714"/>
    </location>
</feature>
<dbReference type="PANTHER" id="PTHR21681">
    <property type="entry name" value="EUKARYOTIC TRANSLATION INITIATION FACTOR 3 SUBUNIT J"/>
    <property type="match status" value="1"/>
</dbReference>
<feature type="compositionally biased region" description="Low complexity" evidence="5">
    <location>
        <begin position="1601"/>
        <end position="1613"/>
    </location>
</feature>
<dbReference type="GO" id="GO:0003743">
    <property type="term" value="F:translation initiation factor activity"/>
    <property type="evidence" value="ECO:0007669"/>
    <property type="project" value="UniProtKB-UniRule"/>
</dbReference>
<evidence type="ECO:0000256" key="2">
    <source>
        <dbReference type="ARBA" id="ARBA00022540"/>
    </source>
</evidence>
<dbReference type="SUPFAM" id="SSF48150">
    <property type="entry name" value="DNA-glycosylase"/>
    <property type="match status" value="1"/>
</dbReference>
<dbReference type="GO" id="GO:0006285">
    <property type="term" value="P:base-excision repair, AP site formation"/>
    <property type="evidence" value="ECO:0007669"/>
    <property type="project" value="UniProtKB-ARBA"/>
</dbReference>
<feature type="compositionally biased region" description="Basic and acidic residues" evidence="5">
    <location>
        <begin position="529"/>
        <end position="538"/>
    </location>
</feature>
<feature type="compositionally biased region" description="Acidic residues" evidence="5">
    <location>
        <begin position="24"/>
        <end position="44"/>
    </location>
</feature>
<evidence type="ECO:0000256" key="5">
    <source>
        <dbReference type="SAM" id="MobiDB-lite"/>
    </source>
</evidence>
<dbReference type="InterPro" id="IPR013906">
    <property type="entry name" value="eIF3j"/>
</dbReference>
<gene>
    <name evidence="4" type="primary">HCR1</name>
    <name evidence="7" type="ORF">D6D19_03767</name>
</gene>
<evidence type="ECO:0000256" key="3">
    <source>
        <dbReference type="ARBA" id="ARBA00022917"/>
    </source>
</evidence>
<feature type="compositionally biased region" description="Basic and acidic residues" evidence="5">
    <location>
        <begin position="45"/>
        <end position="64"/>
    </location>
</feature>
<feature type="region of interest" description="Disordered" evidence="5">
    <location>
        <begin position="1154"/>
        <end position="1254"/>
    </location>
</feature>
<feature type="region of interest" description="Disordered" evidence="5">
    <location>
        <begin position="1"/>
        <end position="120"/>
    </location>
</feature>
<name>A0A4S9A966_AURPU</name>
<comment type="subcellular location">
    <subcellularLocation>
        <location evidence="4">Cytoplasm</location>
    </subcellularLocation>
</comment>
<feature type="compositionally biased region" description="Basic and acidic residues" evidence="5">
    <location>
        <begin position="1509"/>
        <end position="1526"/>
    </location>
</feature>
<dbReference type="GO" id="GO:0005852">
    <property type="term" value="C:eukaryotic translation initiation factor 3 complex"/>
    <property type="evidence" value="ECO:0007669"/>
    <property type="project" value="UniProtKB-UniRule"/>
</dbReference>
<feature type="compositionally biased region" description="Low complexity" evidence="5">
    <location>
        <begin position="478"/>
        <end position="504"/>
    </location>
</feature>
<dbReference type="PANTHER" id="PTHR21681:SF0">
    <property type="entry name" value="EUKARYOTIC TRANSLATION INITIATION FACTOR 3 SUBUNIT J"/>
    <property type="match status" value="1"/>
</dbReference>
<accession>A0A4S9A966</accession>
<feature type="region of interest" description="Disordered" evidence="5">
    <location>
        <begin position="219"/>
        <end position="243"/>
    </location>
</feature>
<feature type="region of interest" description="Disordered" evidence="5">
    <location>
        <begin position="468"/>
        <end position="1055"/>
    </location>
</feature>
<feature type="compositionally biased region" description="Low complexity" evidence="5">
    <location>
        <begin position="776"/>
        <end position="788"/>
    </location>
</feature>
<dbReference type="Pfam" id="PF00730">
    <property type="entry name" value="HhH-GPD"/>
    <property type="match status" value="1"/>
</dbReference>
<evidence type="ECO:0000313" key="8">
    <source>
        <dbReference type="Proteomes" id="UP000308802"/>
    </source>
</evidence>
<dbReference type="InterPro" id="IPR003265">
    <property type="entry name" value="HhH-GPD_domain"/>
</dbReference>
<dbReference type="GO" id="GO:0003824">
    <property type="term" value="F:catalytic activity"/>
    <property type="evidence" value="ECO:0007669"/>
    <property type="project" value="InterPro"/>
</dbReference>
<feature type="compositionally biased region" description="Acidic residues" evidence="5">
    <location>
        <begin position="89"/>
        <end position="99"/>
    </location>
</feature>
<evidence type="ECO:0000313" key="7">
    <source>
        <dbReference type="EMBL" id="THW75748.1"/>
    </source>
</evidence>
<feature type="compositionally biased region" description="Basic residues" evidence="5">
    <location>
        <begin position="667"/>
        <end position="679"/>
    </location>
</feature>
<dbReference type="Gene3D" id="1.10.246.60">
    <property type="entry name" value="Eukaryotic translation initiation factor 3 like domains"/>
    <property type="match status" value="1"/>
</dbReference>
<comment type="caution">
    <text evidence="7">The sequence shown here is derived from an EMBL/GenBank/DDBJ whole genome shotgun (WGS) entry which is preliminary data.</text>
</comment>
<dbReference type="InterPro" id="IPR023194">
    <property type="entry name" value="eIF3-like_dom_sf"/>
</dbReference>
<comment type="subunit">
    <text evidence="4">Component of the eukaryotic translation initiation factor 3 (eIF-3) complex.</text>
</comment>
<feature type="domain" description="HhH-GPD" evidence="6">
    <location>
        <begin position="1294"/>
        <end position="1473"/>
    </location>
</feature>
<dbReference type="GO" id="GO:0016282">
    <property type="term" value="C:eukaryotic 43S preinitiation complex"/>
    <property type="evidence" value="ECO:0007669"/>
    <property type="project" value="UniProtKB-UniRule"/>
</dbReference>
<comment type="similarity">
    <text evidence="4">Belongs to the eIF-3 subunit J family.</text>
</comment>
<feature type="coiled-coil region" evidence="4">
    <location>
        <begin position="1059"/>
        <end position="1115"/>
    </location>
</feature>
<dbReference type="SMART" id="SM00478">
    <property type="entry name" value="ENDO3c"/>
    <property type="match status" value="1"/>
</dbReference>
<reference evidence="7 8" key="1">
    <citation type="submission" date="2018-10" db="EMBL/GenBank/DDBJ databases">
        <title>Fifty Aureobasidium pullulans genomes reveal a recombining polyextremotolerant generalist.</title>
        <authorList>
            <person name="Gostincar C."/>
            <person name="Turk M."/>
            <person name="Zajc J."/>
            <person name="Gunde-Cimerman N."/>
        </authorList>
    </citation>
    <scope>NUCLEOTIDE SEQUENCE [LARGE SCALE GENOMIC DNA]</scope>
    <source>
        <strain evidence="7 8">EXF-10659</strain>
    </source>
</reference>
<dbReference type="GO" id="GO:0033290">
    <property type="term" value="C:eukaryotic 48S preinitiation complex"/>
    <property type="evidence" value="ECO:0007669"/>
    <property type="project" value="UniProtKB-UniRule"/>
</dbReference>
<comment type="function">
    <text evidence="4">Component of the eukaryotic translation initiation factor 3 (eIF-3) complex, which is involved in protein synthesis of a specialized repertoire of mRNAs and, together with other initiation factors, stimulates binding of mRNA and methionyl-tRNAi to the 40S ribosome. The eIF-3 complex specifically targets and initiates translation of a subset of mRNAs involved in cell proliferation.</text>
</comment>